<feature type="region of interest" description="Disordered" evidence="2">
    <location>
        <begin position="423"/>
        <end position="458"/>
    </location>
</feature>
<feature type="region of interest" description="Disordered" evidence="2">
    <location>
        <begin position="1"/>
        <end position="23"/>
    </location>
</feature>
<feature type="compositionally biased region" description="Gly residues" evidence="2">
    <location>
        <begin position="446"/>
        <end position="458"/>
    </location>
</feature>
<dbReference type="AlphaFoldDB" id="F2UII6"/>
<dbReference type="Proteomes" id="UP000007799">
    <property type="component" value="Unassembled WGS sequence"/>
</dbReference>
<organism evidence="4">
    <name type="scientific">Salpingoeca rosetta (strain ATCC 50818 / BSB-021)</name>
    <dbReference type="NCBI Taxonomy" id="946362"/>
    <lineage>
        <taxon>Eukaryota</taxon>
        <taxon>Choanoflagellata</taxon>
        <taxon>Craspedida</taxon>
        <taxon>Salpingoecidae</taxon>
        <taxon>Salpingoeca</taxon>
    </lineage>
</organism>
<dbReference type="EMBL" id="GL832976">
    <property type="protein sequence ID" value="EGD77035.1"/>
    <property type="molecule type" value="Genomic_DNA"/>
</dbReference>
<dbReference type="InParanoid" id="F2UII6"/>
<proteinExistence type="predicted"/>
<protein>
    <submittedName>
        <fullName evidence="3">Uncharacterized protein</fullName>
    </submittedName>
</protein>
<name>F2UII6_SALR5</name>
<feature type="region of interest" description="Disordered" evidence="2">
    <location>
        <begin position="38"/>
        <end position="59"/>
    </location>
</feature>
<feature type="region of interest" description="Disordered" evidence="2">
    <location>
        <begin position="161"/>
        <end position="226"/>
    </location>
</feature>
<evidence type="ECO:0000256" key="1">
    <source>
        <dbReference type="SAM" id="Coils"/>
    </source>
</evidence>
<evidence type="ECO:0000256" key="2">
    <source>
        <dbReference type="SAM" id="MobiDB-lite"/>
    </source>
</evidence>
<keyword evidence="1" id="KW-0175">Coiled coil</keyword>
<accession>F2UII6</accession>
<feature type="coiled-coil region" evidence="1">
    <location>
        <begin position="245"/>
        <end position="272"/>
    </location>
</feature>
<dbReference type="RefSeq" id="XP_004990875.1">
    <property type="nucleotide sequence ID" value="XM_004990818.1"/>
</dbReference>
<feature type="compositionally biased region" description="Low complexity" evidence="2">
    <location>
        <begin position="200"/>
        <end position="213"/>
    </location>
</feature>
<feature type="compositionally biased region" description="Acidic residues" evidence="2">
    <location>
        <begin position="175"/>
        <end position="199"/>
    </location>
</feature>
<evidence type="ECO:0000313" key="3">
    <source>
        <dbReference type="EMBL" id="EGD77035.1"/>
    </source>
</evidence>
<gene>
    <name evidence="3" type="ORF">PTSG_07377</name>
</gene>
<dbReference type="KEGG" id="sre:PTSG_07377"/>
<keyword evidence="4" id="KW-1185">Reference proteome</keyword>
<evidence type="ECO:0000313" key="4">
    <source>
        <dbReference type="Proteomes" id="UP000007799"/>
    </source>
</evidence>
<dbReference type="GeneID" id="16071438"/>
<feature type="compositionally biased region" description="Polar residues" evidence="2">
    <location>
        <begin position="43"/>
        <end position="55"/>
    </location>
</feature>
<reference evidence="3" key="1">
    <citation type="submission" date="2009-08" db="EMBL/GenBank/DDBJ databases">
        <title>Annotation of Salpingoeca rosetta.</title>
        <authorList>
            <consortium name="The Broad Institute Genome Sequencing Platform"/>
            <person name="Russ C."/>
            <person name="Cuomo C."/>
            <person name="Burger G."/>
            <person name="Gray M.W."/>
            <person name="Holland P.W.H."/>
            <person name="King N."/>
            <person name="Lang F.B.F."/>
            <person name="Roger A.J."/>
            <person name="Ruiz-Trillo I."/>
            <person name="Young S.K."/>
            <person name="Zeng Q."/>
            <person name="Gargeya S."/>
            <person name="Alvarado L."/>
            <person name="Berlin A."/>
            <person name="Chapman S.B."/>
            <person name="Chen Z."/>
            <person name="Freedman E."/>
            <person name="Gellesch M."/>
            <person name="Goldberg J."/>
            <person name="Griggs A."/>
            <person name="Gujja S."/>
            <person name="Heilman E."/>
            <person name="Heiman D."/>
            <person name="Howarth C."/>
            <person name="Mehta T."/>
            <person name="Neiman D."/>
            <person name="Pearson M."/>
            <person name="Roberts A."/>
            <person name="Saif S."/>
            <person name="Shea T."/>
            <person name="Shenoy N."/>
            <person name="Sisk P."/>
            <person name="Stolte C."/>
            <person name="Sykes S."/>
            <person name="White J."/>
            <person name="Yandava C."/>
            <person name="Haas B."/>
            <person name="Nusbaum C."/>
            <person name="Birren B."/>
        </authorList>
    </citation>
    <scope>NUCLEOTIDE SEQUENCE [LARGE SCALE GENOMIC DNA]</scope>
    <source>
        <strain evidence="3">ATCC 50818</strain>
    </source>
</reference>
<sequence length="504" mass="56124">MPAVVPQHKHQHQSQQHQQSMDPPVMFHRRQASLHKNRHTLQRHNQPNTAQQQPQHVFRSRQHIPAASDHSVELDKLRRELRILEKDLAEAQMKRSKANQLTEVRLEKRNAEGSAARAHEENARLRLQLSEQQAHAQQQLNERDVFIAQLRARITQLEQEAGEAIDYHDGGGGTGEEERECDEVDGYGVQQEEEQDEEQGQQLPSRQPQQQQQHVEDDGDGNAERIPEGSKEAWRLAVLKMRSVVVMLRTRLQDTRAELEKQRAKCAQCERRLGDELSAHMHEKDQLVAALNTERTRVERLSSMLLAFKDQSTRLQQELAQYQVGEIPEETQRLQIELESARKQLQALQTLYTPNLQLLGLSGMGMSASAEKLPVSPATATNMSTLYNGNPTSAQLVPASSTVSLHTTSRSAPAVTPPLRQMLAGSGPSRRPHSLYLPTTTSATEGNGGDGGGGGGGDVRMRAGGGAVTRSMALARANQRLREQVAHLQRQLSCADPKSPSTPV</sequence>